<sequence length="67" mass="7742">MKCPFCGEEMTEGSLESGRYFIWKAEDERGKKQEYLLAKSYMGSVKIKGDICPYCRKLILDIPEVQT</sequence>
<dbReference type="RefSeq" id="WP_066083383.1">
    <property type="nucleotide sequence ID" value="NZ_LRVM01000001.1"/>
</dbReference>
<accession>A0A136WHM8</accession>
<gene>
    <name evidence="2" type="ORF">CLNEO_00830</name>
</gene>
<dbReference type="Pfam" id="PF20097">
    <property type="entry name" value="DUF6487"/>
    <property type="match status" value="1"/>
</dbReference>
<reference evidence="2 3" key="1">
    <citation type="submission" date="2016-01" db="EMBL/GenBank/DDBJ databases">
        <title>Genome sequence of Clostridium neopropionicum X4, DSM-3847.</title>
        <authorList>
            <person name="Poehlein A."/>
            <person name="Beck M.H."/>
            <person name="Bengelsdorf F.R."/>
            <person name="Daniel R."/>
            <person name="Duerre P."/>
        </authorList>
    </citation>
    <scope>NUCLEOTIDE SEQUENCE [LARGE SCALE GENOMIC DNA]</scope>
    <source>
        <strain evidence="2 3">DSM-3847</strain>
    </source>
</reference>
<organism evidence="2 3">
    <name type="scientific">Anaerotignum neopropionicum</name>
    <dbReference type="NCBI Taxonomy" id="36847"/>
    <lineage>
        <taxon>Bacteria</taxon>
        <taxon>Bacillati</taxon>
        <taxon>Bacillota</taxon>
        <taxon>Clostridia</taxon>
        <taxon>Lachnospirales</taxon>
        <taxon>Anaerotignaceae</taxon>
        <taxon>Anaerotignum</taxon>
    </lineage>
</organism>
<dbReference type="STRING" id="36847.CLNEO_00830"/>
<evidence type="ECO:0000313" key="2">
    <source>
        <dbReference type="EMBL" id="KXL53987.1"/>
    </source>
</evidence>
<protein>
    <recommendedName>
        <fullName evidence="1">DUF6487 domain-containing protein</fullName>
    </recommendedName>
</protein>
<dbReference type="EMBL" id="LRVM01000001">
    <property type="protein sequence ID" value="KXL53987.1"/>
    <property type="molecule type" value="Genomic_DNA"/>
</dbReference>
<feature type="domain" description="DUF6487" evidence="1">
    <location>
        <begin position="3"/>
        <end position="64"/>
    </location>
</feature>
<name>A0A136WHM8_9FIRM</name>
<proteinExistence type="predicted"/>
<comment type="caution">
    <text evidence="2">The sequence shown here is derived from an EMBL/GenBank/DDBJ whole genome shotgun (WGS) entry which is preliminary data.</text>
</comment>
<keyword evidence="3" id="KW-1185">Reference proteome</keyword>
<dbReference type="OrthoDB" id="384892at2"/>
<dbReference type="InterPro" id="IPR045504">
    <property type="entry name" value="DUF6487"/>
</dbReference>
<dbReference type="AlphaFoldDB" id="A0A136WHM8"/>
<evidence type="ECO:0000313" key="3">
    <source>
        <dbReference type="Proteomes" id="UP000070539"/>
    </source>
</evidence>
<dbReference type="Proteomes" id="UP000070539">
    <property type="component" value="Unassembled WGS sequence"/>
</dbReference>
<evidence type="ECO:0000259" key="1">
    <source>
        <dbReference type="Pfam" id="PF20097"/>
    </source>
</evidence>